<evidence type="ECO:0000313" key="3">
    <source>
        <dbReference type="EMBL" id="OBZ83581.1"/>
    </source>
</evidence>
<feature type="region of interest" description="Disordered" evidence="1">
    <location>
        <begin position="288"/>
        <end position="314"/>
    </location>
</feature>
<protein>
    <submittedName>
        <fullName evidence="3">Uncharacterized protein</fullName>
    </submittedName>
</protein>
<organism evidence="3 4">
    <name type="scientific">Choanephora cucurbitarum</name>
    <dbReference type="NCBI Taxonomy" id="101091"/>
    <lineage>
        <taxon>Eukaryota</taxon>
        <taxon>Fungi</taxon>
        <taxon>Fungi incertae sedis</taxon>
        <taxon>Mucoromycota</taxon>
        <taxon>Mucoromycotina</taxon>
        <taxon>Mucoromycetes</taxon>
        <taxon>Mucorales</taxon>
        <taxon>Mucorineae</taxon>
        <taxon>Choanephoraceae</taxon>
        <taxon>Choanephoroideae</taxon>
        <taxon>Choanephora</taxon>
    </lineage>
</organism>
<proteinExistence type="predicted"/>
<name>A0A1C7N3C7_9FUNG</name>
<gene>
    <name evidence="3" type="ORF">A0J61_08371</name>
</gene>
<keyword evidence="2" id="KW-0472">Membrane</keyword>
<sequence length="314" mass="35526">MIYLLPYLVQQEPIREDNEEENDEAQIESVEEEDLDKCGLISNQHCREDGLCEYCAMCLRDSCITDANTCSEATTNKTNLYDWFDDCLIDESSSSKNLCATNVECFQYYKTSGRPSTYTLHSLTCNPSNCMLIRNKNHLLPEPKPLPPVKSPETHSQPRKIDRHQTKEHGLVIVASCCTTCVLFIAIFFWFCRKKRWLPFQKTKQECCESISSIPNSAPPSFRTIPSCAGDRASCRSSQTLPVYVSACHPPPKYEQAIVTQIRDQPENVVIHHYAHYDPVMCPSWSPSSSGLSSSQNRTENSFSDIPANIQTSS</sequence>
<dbReference type="AlphaFoldDB" id="A0A1C7N3C7"/>
<keyword evidence="2" id="KW-0812">Transmembrane</keyword>
<evidence type="ECO:0000313" key="4">
    <source>
        <dbReference type="Proteomes" id="UP000093000"/>
    </source>
</evidence>
<dbReference type="EMBL" id="LUGH01000637">
    <property type="protein sequence ID" value="OBZ83581.1"/>
    <property type="molecule type" value="Genomic_DNA"/>
</dbReference>
<comment type="caution">
    <text evidence="3">The sequence shown here is derived from an EMBL/GenBank/DDBJ whole genome shotgun (WGS) entry which is preliminary data.</text>
</comment>
<keyword evidence="4" id="KW-1185">Reference proteome</keyword>
<feature type="transmembrane region" description="Helical" evidence="2">
    <location>
        <begin position="170"/>
        <end position="192"/>
    </location>
</feature>
<evidence type="ECO:0000256" key="1">
    <source>
        <dbReference type="SAM" id="MobiDB-lite"/>
    </source>
</evidence>
<dbReference type="Proteomes" id="UP000093000">
    <property type="component" value="Unassembled WGS sequence"/>
</dbReference>
<evidence type="ECO:0000256" key="2">
    <source>
        <dbReference type="SAM" id="Phobius"/>
    </source>
</evidence>
<feature type="compositionally biased region" description="Polar residues" evidence="1">
    <location>
        <begin position="296"/>
        <end position="314"/>
    </location>
</feature>
<accession>A0A1C7N3C7</accession>
<reference evidence="3 4" key="1">
    <citation type="submission" date="2016-03" db="EMBL/GenBank/DDBJ databases">
        <title>Choanephora cucurbitarum.</title>
        <authorList>
            <person name="Min B."/>
            <person name="Park H."/>
            <person name="Park J.-H."/>
            <person name="Shin H.-D."/>
            <person name="Choi I.-G."/>
        </authorList>
    </citation>
    <scope>NUCLEOTIDE SEQUENCE [LARGE SCALE GENOMIC DNA]</scope>
    <source>
        <strain evidence="3 4">KUS-F28377</strain>
    </source>
</reference>
<keyword evidence="2" id="KW-1133">Transmembrane helix</keyword>
<dbReference type="OrthoDB" id="2259910at2759"/>
<dbReference type="InParanoid" id="A0A1C7N3C7"/>